<dbReference type="PATRIC" id="fig|1481663.12.peg.593"/>
<feature type="signal peptide" evidence="1">
    <location>
        <begin position="1"/>
        <end position="23"/>
    </location>
</feature>
<evidence type="ECO:0000256" key="1">
    <source>
        <dbReference type="SAM" id="SignalP"/>
    </source>
</evidence>
<dbReference type="EMBL" id="LBGP01000011">
    <property type="protein sequence ID" value="KQB01638.1"/>
    <property type="molecule type" value="Genomic_DNA"/>
</dbReference>
<protein>
    <submittedName>
        <fullName evidence="2">Chromosome partitioning protein ParA</fullName>
    </submittedName>
</protein>
<evidence type="ECO:0000313" key="2">
    <source>
        <dbReference type="EMBL" id="KQB01638.1"/>
    </source>
</evidence>
<accession>A0A0Q0TLH2</accession>
<feature type="chain" id="PRO_5006184314" evidence="1">
    <location>
        <begin position="24"/>
        <end position="586"/>
    </location>
</feature>
<dbReference type="PROSITE" id="PS51257">
    <property type="entry name" value="PROKAR_LIPOPROTEIN"/>
    <property type="match status" value="1"/>
</dbReference>
<dbReference type="AlphaFoldDB" id="A0A0Q0TLH2"/>
<sequence length="586" mass="63717">MEFKMKKLSLIAMAVATALVGCGGDDSSSNNNGNNGNTAQRPVIAIPAQGQFIDATIEGLHYTSGSKKGFTTADGQYDIDTNIANVTFILGGEINGDVDGLVIGNVSPRHITTPFEAAGTFQRSVNLARLLLTINANANDQLIVIPDAIKSPDAAMISALKRITLDDIETSSVDVLEKLGKTSADLISAEEAQEHLGESLSGLKRGSTDKLTHWAKGSNWAFVDRSASQRVRNKADSGFQLVIHADRTLGDEVFKKTVGLAATTFTAANDLLLVHKGSNDSGISGAFAAQYLTCVKENGTFSWSENEDNKKPLCNGTEIAVAPELNDVASGSGHYQLSVTNPLEASTIDKTWSWTEIKEMGGAYACMADDSCTEQTLTKFEVVTRDDSDAQDNSKMQKETISGSYDPITDVYVQTRSKEYLNGKYQGRVEEAINFIYPVEAVGQDRYVDFIGTWRSVMTQPGCDEVAVATYTFNANGLTTTGKELNGNGRGCYLEDLNETVSYQELANMDYWWFTTNAAGASKATLDQLNTTIRWNDRDEGETVDNFKINRFSYIPAGKNWDRGVLVRDTLDSQGNKVHTQTLTKK</sequence>
<proteinExistence type="predicted"/>
<keyword evidence="1" id="KW-0732">Signal</keyword>
<evidence type="ECO:0000313" key="3">
    <source>
        <dbReference type="Proteomes" id="UP000050491"/>
    </source>
</evidence>
<name>A0A0Q0TLH2_VIBMT</name>
<comment type="caution">
    <text evidence="2">The sequence shown here is derived from an EMBL/GenBank/DDBJ whole genome shotgun (WGS) entry which is preliminary data.</text>
</comment>
<organism evidence="2 3">
    <name type="scientific">Vibrio metoecus</name>
    <dbReference type="NCBI Taxonomy" id="1481663"/>
    <lineage>
        <taxon>Bacteria</taxon>
        <taxon>Pseudomonadati</taxon>
        <taxon>Pseudomonadota</taxon>
        <taxon>Gammaproteobacteria</taxon>
        <taxon>Vibrionales</taxon>
        <taxon>Vibrionaceae</taxon>
        <taxon>Vibrio</taxon>
    </lineage>
</organism>
<gene>
    <name evidence="2" type="ORF">XV92_09160</name>
</gene>
<reference evidence="2 3" key="1">
    <citation type="journal article" date="2015" name="Genome Biol. Evol.">
        <title>The Dynamics of Genetic Interactions between Vibrio metoecus and Vibrio cholerae, Two Close Relatives Co-Occurring in the Environment.</title>
        <authorList>
            <person name="Orata F.D."/>
            <person name="Kirchberger P.C."/>
            <person name="Meheust R."/>
            <person name="Barlow E.J."/>
            <person name="Tarr C.L."/>
            <person name="Boucher Y."/>
        </authorList>
    </citation>
    <scope>NUCLEOTIDE SEQUENCE [LARGE SCALE GENOMIC DNA]</scope>
    <source>
        <strain evidence="2 3">YB5B04</strain>
    </source>
</reference>
<dbReference type="Proteomes" id="UP000050491">
    <property type="component" value="Unassembled WGS sequence"/>
</dbReference>